<name>A0A9Q3I4B6_9BASI</name>
<dbReference type="EMBL" id="AVOT02033592">
    <property type="protein sequence ID" value="MBW0527513.1"/>
    <property type="molecule type" value="Genomic_DNA"/>
</dbReference>
<feature type="compositionally biased region" description="Polar residues" evidence="1">
    <location>
        <begin position="169"/>
        <end position="182"/>
    </location>
</feature>
<dbReference type="Proteomes" id="UP000765509">
    <property type="component" value="Unassembled WGS sequence"/>
</dbReference>
<organism evidence="2 3">
    <name type="scientific">Austropuccinia psidii MF-1</name>
    <dbReference type="NCBI Taxonomy" id="1389203"/>
    <lineage>
        <taxon>Eukaryota</taxon>
        <taxon>Fungi</taxon>
        <taxon>Dikarya</taxon>
        <taxon>Basidiomycota</taxon>
        <taxon>Pucciniomycotina</taxon>
        <taxon>Pucciniomycetes</taxon>
        <taxon>Pucciniales</taxon>
        <taxon>Sphaerophragmiaceae</taxon>
        <taxon>Austropuccinia</taxon>
    </lineage>
</organism>
<comment type="caution">
    <text evidence="2">The sequence shown here is derived from an EMBL/GenBank/DDBJ whole genome shotgun (WGS) entry which is preliminary data.</text>
</comment>
<gene>
    <name evidence="2" type="ORF">O181_067228</name>
</gene>
<evidence type="ECO:0000256" key="1">
    <source>
        <dbReference type="SAM" id="MobiDB-lite"/>
    </source>
</evidence>
<accession>A0A9Q3I4B6</accession>
<reference evidence="2" key="1">
    <citation type="submission" date="2021-03" db="EMBL/GenBank/DDBJ databases">
        <title>Draft genome sequence of rust myrtle Austropuccinia psidii MF-1, a brazilian biotype.</title>
        <authorList>
            <person name="Quecine M.C."/>
            <person name="Pachon D.M.R."/>
            <person name="Bonatelli M.L."/>
            <person name="Correr F.H."/>
            <person name="Franceschini L.M."/>
            <person name="Leite T.F."/>
            <person name="Margarido G.R.A."/>
            <person name="Almeida C.A."/>
            <person name="Ferrarezi J.A."/>
            <person name="Labate C.A."/>
        </authorList>
    </citation>
    <scope>NUCLEOTIDE SEQUENCE</scope>
    <source>
        <strain evidence="2">MF-1</strain>
    </source>
</reference>
<protein>
    <submittedName>
        <fullName evidence="2">Uncharacterized protein</fullName>
    </submittedName>
</protein>
<feature type="region of interest" description="Disordered" evidence="1">
    <location>
        <begin position="1"/>
        <end position="21"/>
    </location>
</feature>
<evidence type="ECO:0000313" key="3">
    <source>
        <dbReference type="Proteomes" id="UP000765509"/>
    </source>
</evidence>
<feature type="compositionally biased region" description="Basic and acidic residues" evidence="1">
    <location>
        <begin position="1"/>
        <end position="19"/>
    </location>
</feature>
<sequence length="199" mass="23159">MKETIHSNRMALEKEEARPGPDLASLPQERHVWRMPEFHPIPQGLCLQTLMWTLSLNLLKVIFLVLNHFQVATIEVYQSQYKKCYREAEEEEWEICPNLWQGAMNSYLHIKSFLVQEKNIELSGGWRPFSCKEKVKKIKNWLKNQSLSSIDQNKELEMTPALEKEGPVASTTSRNFQIQAQRTSEESEISQEPSGQGQR</sequence>
<proteinExistence type="predicted"/>
<keyword evidence="3" id="KW-1185">Reference proteome</keyword>
<dbReference type="AlphaFoldDB" id="A0A9Q3I4B6"/>
<evidence type="ECO:0000313" key="2">
    <source>
        <dbReference type="EMBL" id="MBW0527513.1"/>
    </source>
</evidence>
<feature type="region of interest" description="Disordered" evidence="1">
    <location>
        <begin position="154"/>
        <end position="199"/>
    </location>
</feature>
<feature type="compositionally biased region" description="Polar residues" evidence="1">
    <location>
        <begin position="190"/>
        <end position="199"/>
    </location>
</feature>
<feature type="compositionally biased region" description="Basic and acidic residues" evidence="1">
    <location>
        <begin position="154"/>
        <end position="166"/>
    </location>
</feature>